<evidence type="ECO:0000256" key="1">
    <source>
        <dbReference type="SAM" id="Phobius"/>
    </source>
</evidence>
<keyword evidence="1" id="KW-0472">Membrane</keyword>
<feature type="transmembrane region" description="Helical" evidence="1">
    <location>
        <begin position="200"/>
        <end position="219"/>
    </location>
</feature>
<evidence type="ECO:0008006" key="4">
    <source>
        <dbReference type="Google" id="ProtNLM"/>
    </source>
</evidence>
<keyword evidence="3" id="KW-1185">Reference proteome</keyword>
<comment type="caution">
    <text evidence="2">The sequence shown here is derived from an EMBL/GenBank/DDBJ whole genome shotgun (WGS) entry which is preliminary data.</text>
</comment>
<feature type="transmembrane region" description="Helical" evidence="1">
    <location>
        <begin position="386"/>
        <end position="407"/>
    </location>
</feature>
<keyword evidence="1" id="KW-1133">Transmembrane helix</keyword>
<feature type="transmembrane region" description="Helical" evidence="1">
    <location>
        <begin position="82"/>
        <end position="105"/>
    </location>
</feature>
<dbReference type="PANTHER" id="PTHR43044">
    <property type="match status" value="1"/>
</dbReference>
<accession>A0A8J7MD74</accession>
<name>A0A8J7MD74_9BACT</name>
<dbReference type="AlphaFoldDB" id="A0A8J7MD74"/>
<keyword evidence="1" id="KW-0812">Transmembrane</keyword>
<feature type="transmembrane region" description="Helical" evidence="1">
    <location>
        <begin position="319"/>
        <end position="340"/>
    </location>
</feature>
<feature type="transmembrane region" description="Helical" evidence="1">
    <location>
        <begin position="117"/>
        <end position="137"/>
    </location>
</feature>
<dbReference type="Proteomes" id="UP000624703">
    <property type="component" value="Unassembled WGS sequence"/>
</dbReference>
<dbReference type="RefSeq" id="WP_200310432.1">
    <property type="nucleotide sequence ID" value="NZ_JAENIM010000021.1"/>
</dbReference>
<feature type="transmembrane region" description="Helical" evidence="1">
    <location>
        <begin position="360"/>
        <end position="379"/>
    </location>
</feature>
<feature type="transmembrane region" description="Helical" evidence="1">
    <location>
        <begin position="272"/>
        <end position="298"/>
    </location>
</feature>
<feature type="transmembrane region" description="Helical" evidence="1">
    <location>
        <begin position="240"/>
        <end position="260"/>
    </location>
</feature>
<feature type="transmembrane region" description="Helical" evidence="1">
    <location>
        <begin position="26"/>
        <end position="47"/>
    </location>
</feature>
<gene>
    <name evidence="2" type="ORF">JIN82_04425</name>
</gene>
<organism evidence="2 3">
    <name type="scientific">Persicirhabdus sediminis</name>
    <dbReference type="NCBI Taxonomy" id="454144"/>
    <lineage>
        <taxon>Bacteria</taxon>
        <taxon>Pseudomonadati</taxon>
        <taxon>Verrucomicrobiota</taxon>
        <taxon>Verrucomicrobiia</taxon>
        <taxon>Verrucomicrobiales</taxon>
        <taxon>Verrucomicrobiaceae</taxon>
        <taxon>Persicirhabdus</taxon>
    </lineage>
</organism>
<dbReference type="PANTHER" id="PTHR43044:SF1">
    <property type="entry name" value="QUINOL:CYTOCHROME C OXIDOREDUCTASE QUINONE-BINDING SUBUNIT 2"/>
    <property type="match status" value="1"/>
</dbReference>
<reference evidence="2" key="1">
    <citation type="submission" date="2021-01" db="EMBL/GenBank/DDBJ databases">
        <title>Modified the classification status of verrucomicrobia.</title>
        <authorList>
            <person name="Feng X."/>
        </authorList>
    </citation>
    <scope>NUCLEOTIDE SEQUENCE</scope>
    <source>
        <strain evidence="2">_KCTC 22039</strain>
    </source>
</reference>
<protein>
    <recommendedName>
        <fullName evidence="4">Quinol:cytochrome c oxidoreductase quinone-binding subunit 2</fullName>
    </recommendedName>
</protein>
<feature type="transmembrane region" description="Helical" evidence="1">
    <location>
        <begin position="427"/>
        <end position="451"/>
    </location>
</feature>
<evidence type="ECO:0000313" key="2">
    <source>
        <dbReference type="EMBL" id="MBK1790400.1"/>
    </source>
</evidence>
<evidence type="ECO:0000313" key="3">
    <source>
        <dbReference type="Proteomes" id="UP000624703"/>
    </source>
</evidence>
<dbReference type="EMBL" id="JAENIM010000021">
    <property type="protein sequence ID" value="MBK1790400.1"/>
    <property type="molecule type" value="Genomic_DNA"/>
</dbReference>
<proteinExistence type="predicted"/>
<sequence>MAHFVTSKDIPADGEHIDKSKLAKPMMIFGGLAFVGLILSVYLLFFAGSYQEQSPSEAAAFITKPVADAPGGDIRGNYAYSWLFAFAYFVTLSFGGCFWLILHHVSNSGWGVSIRRLMENLATVFPWMAIIAIPFFFPQVQSKLFEWMNIHRETGFNYAAAKDAIGGGIFGSYAKDGLHASHDPHDHLLYVKYFYVNLNWWYVRMALYFVGLGGFVIWLKNKSVKQDTDDNPSAKSTLQLRYWAPAGLIMFGLSISFIAFDLLMALDYTWFSTMWGVCYFAGSVLNSMAVLILVLTWLRSKGYLKTVTSAEHYHIMGKLMFAFIVFWAYVNFSQFFLIWYANITEETRYFLLRNTEGWNVANIILVFGHFAVPFVFMLPHYMKRKPALACIFASYMLILHILDMYIIVIPERAPSLSTMNGFEPTLWFSGAFWGDILAFVTVGSFFMFILLRNLGKQSLYPNRDARILESANVSN</sequence>